<dbReference type="EMBL" id="JZKH01000022">
    <property type="protein sequence ID" value="KJS61701.1"/>
    <property type="molecule type" value="Genomic_DNA"/>
</dbReference>
<evidence type="ECO:0000313" key="2">
    <source>
        <dbReference type="Proteomes" id="UP000033699"/>
    </source>
</evidence>
<organism evidence="1 2">
    <name type="scientific">Streptomyces rubellomurinus (strain ATCC 31215)</name>
    <dbReference type="NCBI Taxonomy" id="359131"/>
    <lineage>
        <taxon>Bacteria</taxon>
        <taxon>Bacillati</taxon>
        <taxon>Actinomycetota</taxon>
        <taxon>Actinomycetes</taxon>
        <taxon>Kitasatosporales</taxon>
        <taxon>Streptomycetaceae</taxon>
        <taxon>Streptomyces</taxon>
    </lineage>
</organism>
<reference evidence="1 2" key="1">
    <citation type="submission" date="2015-02" db="EMBL/GenBank/DDBJ databases">
        <authorList>
            <person name="Ju K.-S."/>
            <person name="Doroghazi J.R."/>
            <person name="Metcalf W."/>
        </authorList>
    </citation>
    <scope>NUCLEOTIDE SEQUENCE [LARGE SCALE GENOMIC DNA]</scope>
    <source>
        <strain evidence="1 2">ATCC 31215</strain>
    </source>
</reference>
<gene>
    <name evidence="1" type="ORF">VM95_13305</name>
</gene>
<dbReference type="OrthoDB" id="264195at2"/>
<dbReference type="PATRIC" id="fig|359131.3.peg.2890"/>
<evidence type="ECO:0000313" key="1">
    <source>
        <dbReference type="EMBL" id="KJS61701.1"/>
    </source>
</evidence>
<evidence type="ECO:0008006" key="3">
    <source>
        <dbReference type="Google" id="ProtNLM"/>
    </source>
</evidence>
<name>A0A0F2TGN0_STRR3</name>
<accession>A0A0F2TGN0</accession>
<sequence>MTDTHGARLGAEAARLLRELHDCEIEPGLGGEEFERIEAQYGFRFADDHRAFLAAAPPLVPLYGHRFLPAGRGTSGHPVLSIWGTEMISYGSDLAEYIDHEFAHPGGFPVPEGWDLQATVPFWKDFPG</sequence>
<proteinExistence type="predicted"/>
<dbReference type="PANTHER" id="PTHR32011:SF2">
    <property type="entry name" value="OS08G0472400 PROTEIN"/>
    <property type="match status" value="1"/>
</dbReference>
<dbReference type="RefSeq" id="WP_045695975.1">
    <property type="nucleotide sequence ID" value="NZ_JZKH01000022.1"/>
</dbReference>
<keyword evidence="2" id="KW-1185">Reference proteome</keyword>
<comment type="caution">
    <text evidence="1">The sequence shown here is derived from an EMBL/GenBank/DDBJ whole genome shotgun (WGS) entry which is preliminary data.</text>
</comment>
<dbReference type="PANTHER" id="PTHR32011">
    <property type="entry name" value="OS08G0472400 PROTEIN"/>
    <property type="match status" value="1"/>
</dbReference>
<dbReference type="AlphaFoldDB" id="A0A0F2TGN0"/>
<dbReference type="Proteomes" id="UP000033699">
    <property type="component" value="Unassembled WGS sequence"/>
</dbReference>
<protein>
    <recommendedName>
        <fullName evidence="3">Knr4/Smi1-like domain-containing protein</fullName>
    </recommendedName>
</protein>